<dbReference type="Proteomes" id="UP000235387">
    <property type="component" value="Unassembled WGS sequence"/>
</dbReference>
<name>A0A2N7LFN7_9GAMM</name>
<dbReference type="RefSeq" id="WP_102390233.1">
    <property type="nucleotide sequence ID" value="NZ_MDAL01000008.1"/>
</dbReference>
<accession>A0A2N7LFN7</accession>
<dbReference type="EMBL" id="MDAL01000008">
    <property type="protein sequence ID" value="PMN94277.1"/>
    <property type="molecule type" value="Genomic_DNA"/>
</dbReference>
<comment type="caution">
    <text evidence="1">The sequence shown here is derived from an EMBL/GenBank/DDBJ whole genome shotgun (WGS) entry which is preliminary data.</text>
</comment>
<sequence>MLIYHPAQDINHCVYRLLSIMENTEHQKIKLDTYRLIDFYTLFPHLVSQIKPLPKPLDKHRSKFSNVSEPFEALKNTRRILFELENLQTVAIQNLLAKNILDKKYFDKGFIKRTEVSLPSPLGEELINSNLAQEDWFRALIDDLPNVKFGGKTGLKARTGLMEYRYDLEK</sequence>
<evidence type="ECO:0000313" key="2">
    <source>
        <dbReference type="Proteomes" id="UP000235387"/>
    </source>
</evidence>
<dbReference type="InterPro" id="IPR046901">
    <property type="entry name" value="ABC-3C_MC5"/>
</dbReference>
<proteinExistence type="predicted"/>
<protein>
    <submittedName>
        <fullName evidence="1">Uncharacterized protein</fullName>
    </submittedName>
</protein>
<gene>
    <name evidence="1" type="ORF">BCT23_10550</name>
</gene>
<dbReference type="AlphaFoldDB" id="A0A2N7LFN7"/>
<dbReference type="Pfam" id="PF20291">
    <property type="entry name" value="MC5"/>
    <property type="match status" value="1"/>
</dbReference>
<evidence type="ECO:0000313" key="1">
    <source>
        <dbReference type="EMBL" id="PMN94277.1"/>
    </source>
</evidence>
<organism evidence="1 2">
    <name type="scientific">Enterovibrio norvegicus</name>
    <dbReference type="NCBI Taxonomy" id="188144"/>
    <lineage>
        <taxon>Bacteria</taxon>
        <taxon>Pseudomonadati</taxon>
        <taxon>Pseudomonadota</taxon>
        <taxon>Gammaproteobacteria</taxon>
        <taxon>Vibrionales</taxon>
        <taxon>Vibrionaceae</taxon>
        <taxon>Enterovibrio</taxon>
    </lineage>
</organism>
<reference evidence="2" key="1">
    <citation type="submission" date="2016-07" db="EMBL/GenBank/DDBJ databases">
        <title>Nontailed viruses are major unrecognized killers of bacteria in the ocean.</title>
        <authorList>
            <person name="Kauffman K."/>
            <person name="Hussain F."/>
            <person name="Yang J."/>
            <person name="Arevalo P."/>
            <person name="Brown J."/>
            <person name="Cutler M."/>
            <person name="Kelly L."/>
            <person name="Polz M.F."/>
        </authorList>
    </citation>
    <scope>NUCLEOTIDE SEQUENCE [LARGE SCALE GENOMIC DNA]</scope>
    <source>
        <strain evidence="2">10N.261.45.A10</strain>
    </source>
</reference>